<reference evidence="3" key="1">
    <citation type="journal article" date="2022" name="Int. J. Mol. Sci.">
        <title>Draft Genome of Tanacetum Coccineum: Genomic Comparison of Closely Related Tanacetum-Family Plants.</title>
        <authorList>
            <person name="Yamashiro T."/>
            <person name="Shiraishi A."/>
            <person name="Nakayama K."/>
            <person name="Satake H."/>
        </authorList>
    </citation>
    <scope>NUCLEOTIDE SEQUENCE</scope>
</reference>
<evidence type="ECO:0000256" key="1">
    <source>
        <dbReference type="SAM" id="MobiDB-lite"/>
    </source>
</evidence>
<evidence type="ECO:0000313" key="4">
    <source>
        <dbReference type="Proteomes" id="UP001151760"/>
    </source>
</evidence>
<gene>
    <name evidence="3" type="ORF">Tco_0937797</name>
</gene>
<accession>A0ABQ5DG07</accession>
<sequence>MVQETTEKVIQIKQRMQVARDRQKSYANLNRKPMEFQVGDRVMLKLLPWKGVVHFRKRGNLNPRYVGPFKLELPQELSRVHNIFHVSNLKKCYSGEPLAVPLEGLHVDDKLRFVEEPVEIMDREVKRLKQSHIRPIYDEEPMAEGNRLYNHVETNQLLDNRLRLSLNDLDFQSNVFASPSLAFNNDLQQPVTTHYLAKERESAVAKPHHMIAPGSSRYSLNDMVHNHYLEENKKKTQESSRNSEPSVMPSARSQSTTNGSKPKPRINNQKSRNWPASKSSCVTTKTVPIAEHSRNSRSFSDSKHFVCSTCQKCVFNANHDSCVTKFLNEVNSRAKVPSHKTTTRYKPVEQTSVAKKPERQIPKRHRSSIKKTSVVHEKTMTPRSCLRWKPTGKIFKTVGLKWIPTGKILTSSTTKVDSEPTNGSNDNITNPYECKQTLDVSADTTVPSQQELDLLFGPLYDEFFNDGTSRVNKSSSPTDNSAPQDTHPSTNIHPTLGPTTQINVHAEEKNNNQAEFTNSFCTPSKEEVMLHNQETGFVNPDHPDKVYRLRKALYGLKQAPRACRLNIGVICKLCSSYVDADTASRLWLQLQQNTIVLRLSVSHSNIMQPRAALPTEYQLADMFTKALPEESSQAVNKSPTHYPCDSARTFRVILFSIHNDEWKSFQCHHQTALRRPCALSWKPCQGDSLNLPDHRIHKDGDGDALFQLKSNSLPHAHAQTTKTFYKHQDSRIMKAQELKTKTSAQTLILTITPQKSSSGRLLVKLQDDAESKSILVPETQDRKVAKMIKTSKEKI</sequence>
<feature type="region of interest" description="Disordered" evidence="1">
    <location>
        <begin position="335"/>
        <end position="371"/>
    </location>
</feature>
<proteinExistence type="predicted"/>
<dbReference type="Proteomes" id="UP001151760">
    <property type="component" value="Unassembled WGS sequence"/>
</dbReference>
<dbReference type="EMBL" id="BQNB010015264">
    <property type="protein sequence ID" value="GJT37932.1"/>
    <property type="molecule type" value="Genomic_DNA"/>
</dbReference>
<reference evidence="3" key="2">
    <citation type="submission" date="2022-01" db="EMBL/GenBank/DDBJ databases">
        <authorList>
            <person name="Yamashiro T."/>
            <person name="Shiraishi A."/>
            <person name="Satake H."/>
            <person name="Nakayama K."/>
        </authorList>
    </citation>
    <scope>NUCLEOTIDE SEQUENCE</scope>
</reference>
<protein>
    <recommendedName>
        <fullName evidence="2">Tf2-1-like SH3-like domain-containing protein</fullName>
    </recommendedName>
</protein>
<dbReference type="InterPro" id="IPR056924">
    <property type="entry name" value="SH3_Tf2-1"/>
</dbReference>
<organism evidence="3 4">
    <name type="scientific">Tanacetum coccineum</name>
    <dbReference type="NCBI Taxonomy" id="301880"/>
    <lineage>
        <taxon>Eukaryota</taxon>
        <taxon>Viridiplantae</taxon>
        <taxon>Streptophyta</taxon>
        <taxon>Embryophyta</taxon>
        <taxon>Tracheophyta</taxon>
        <taxon>Spermatophyta</taxon>
        <taxon>Magnoliopsida</taxon>
        <taxon>eudicotyledons</taxon>
        <taxon>Gunneridae</taxon>
        <taxon>Pentapetalae</taxon>
        <taxon>asterids</taxon>
        <taxon>campanulids</taxon>
        <taxon>Asterales</taxon>
        <taxon>Asteraceae</taxon>
        <taxon>Asteroideae</taxon>
        <taxon>Anthemideae</taxon>
        <taxon>Anthemidinae</taxon>
        <taxon>Tanacetum</taxon>
    </lineage>
</organism>
<keyword evidence="4" id="KW-1185">Reference proteome</keyword>
<name>A0ABQ5DG07_9ASTR</name>
<evidence type="ECO:0000259" key="2">
    <source>
        <dbReference type="Pfam" id="PF24626"/>
    </source>
</evidence>
<feature type="region of interest" description="Disordered" evidence="1">
    <location>
        <begin position="467"/>
        <end position="498"/>
    </location>
</feature>
<feature type="compositionally biased region" description="Polar residues" evidence="1">
    <location>
        <begin position="239"/>
        <end position="285"/>
    </location>
</feature>
<dbReference type="PANTHER" id="PTHR46148:SF59">
    <property type="entry name" value="NUCLEOTIDYLTRANSFERASE, RIBONUCLEASE H"/>
    <property type="match status" value="1"/>
</dbReference>
<dbReference type="Pfam" id="PF24626">
    <property type="entry name" value="SH3_Tf2-1"/>
    <property type="match status" value="1"/>
</dbReference>
<evidence type="ECO:0000313" key="3">
    <source>
        <dbReference type="EMBL" id="GJT37932.1"/>
    </source>
</evidence>
<feature type="region of interest" description="Disordered" evidence="1">
    <location>
        <begin position="230"/>
        <end position="285"/>
    </location>
</feature>
<feature type="domain" description="Tf2-1-like SH3-like" evidence="2">
    <location>
        <begin position="39"/>
        <end position="92"/>
    </location>
</feature>
<comment type="caution">
    <text evidence="3">The sequence shown here is derived from an EMBL/GenBank/DDBJ whole genome shotgun (WGS) entry which is preliminary data.</text>
</comment>
<dbReference type="PANTHER" id="PTHR46148">
    <property type="entry name" value="CHROMO DOMAIN-CONTAINING PROTEIN"/>
    <property type="match status" value="1"/>
</dbReference>